<evidence type="ECO:0000313" key="4">
    <source>
        <dbReference type="Proteomes" id="UP000192418"/>
    </source>
</evidence>
<feature type="coiled-coil region" evidence="1">
    <location>
        <begin position="213"/>
        <end position="240"/>
    </location>
</feature>
<keyword evidence="4" id="KW-1185">Reference proteome</keyword>
<organism evidence="3 4">
    <name type="scientific">Desulfocicer vacuolatum DSM 3385</name>
    <dbReference type="NCBI Taxonomy" id="1121400"/>
    <lineage>
        <taxon>Bacteria</taxon>
        <taxon>Pseudomonadati</taxon>
        <taxon>Thermodesulfobacteriota</taxon>
        <taxon>Desulfobacteria</taxon>
        <taxon>Desulfobacterales</taxon>
        <taxon>Desulfobacteraceae</taxon>
        <taxon>Desulfocicer</taxon>
    </lineage>
</organism>
<accession>A0A1W2EU05</accession>
<feature type="transmembrane region" description="Helical" evidence="2">
    <location>
        <begin position="85"/>
        <end position="106"/>
    </location>
</feature>
<dbReference type="EMBL" id="FWXY01000045">
    <property type="protein sequence ID" value="SMD13062.1"/>
    <property type="molecule type" value="Genomic_DNA"/>
</dbReference>
<dbReference type="AlphaFoldDB" id="A0A1W2EU05"/>
<evidence type="ECO:0000256" key="2">
    <source>
        <dbReference type="SAM" id="Phobius"/>
    </source>
</evidence>
<dbReference type="RefSeq" id="WP_084071937.1">
    <property type="nucleotide sequence ID" value="NZ_FWXY01000045.1"/>
</dbReference>
<dbReference type="STRING" id="1121400.SAMN02746065_14511"/>
<keyword evidence="2" id="KW-1133">Transmembrane helix</keyword>
<evidence type="ECO:0000313" key="3">
    <source>
        <dbReference type="EMBL" id="SMD13062.1"/>
    </source>
</evidence>
<feature type="transmembrane region" description="Helical" evidence="2">
    <location>
        <begin position="283"/>
        <end position="310"/>
    </location>
</feature>
<keyword evidence="2" id="KW-0812">Transmembrane</keyword>
<name>A0A1W2EU05_9BACT</name>
<protein>
    <recommendedName>
        <fullName evidence="5">DUF4407 domain-containing protein</fullName>
    </recommendedName>
</protein>
<sequence>MGKKTNQFGLFESGMLIFLGLTALAALFLSFYMELIPYRSIFSGIDHVIINGITITTILAITFNASKIGITWILSYMKVNGKNSLPAAVVRAILIGNSLLMSLFIVNGQFTAPNVEEVYNKKIRNIDLHFLDQKDDAEINHLSVLDQMKTSYNLEIAEIRKLYQPDLDKAESGMKYEMDNVVNGTWKGERYKEWNEKYDSTKKKLDKALFQALGHYQEAIKTQNQKYEQKQEAIAAAKQMALDNESIEKYLNSYESQNRLVTALMGLINKVSGLAIGPHHLTLLVASLITAIVEFVPLLLGSHLFTRILLRRQQDISGK</sequence>
<evidence type="ECO:0008006" key="5">
    <source>
        <dbReference type="Google" id="ProtNLM"/>
    </source>
</evidence>
<evidence type="ECO:0000256" key="1">
    <source>
        <dbReference type="SAM" id="Coils"/>
    </source>
</evidence>
<reference evidence="3 4" key="1">
    <citation type="submission" date="2017-04" db="EMBL/GenBank/DDBJ databases">
        <authorList>
            <person name="Afonso C.L."/>
            <person name="Miller P.J."/>
            <person name="Scott M.A."/>
            <person name="Spackman E."/>
            <person name="Goraichik I."/>
            <person name="Dimitrov K.M."/>
            <person name="Suarez D.L."/>
            <person name="Swayne D.E."/>
        </authorList>
    </citation>
    <scope>NUCLEOTIDE SEQUENCE [LARGE SCALE GENOMIC DNA]</scope>
    <source>
        <strain evidence="3 4">DSM 3385</strain>
    </source>
</reference>
<proteinExistence type="predicted"/>
<keyword evidence="2" id="KW-0472">Membrane</keyword>
<feature type="transmembrane region" description="Helical" evidence="2">
    <location>
        <begin position="15"/>
        <end position="36"/>
    </location>
</feature>
<gene>
    <name evidence="3" type="ORF">SAMN02746065_14511</name>
</gene>
<keyword evidence="1" id="KW-0175">Coiled coil</keyword>
<dbReference type="Proteomes" id="UP000192418">
    <property type="component" value="Unassembled WGS sequence"/>
</dbReference>
<feature type="transmembrane region" description="Helical" evidence="2">
    <location>
        <begin position="48"/>
        <end position="73"/>
    </location>
</feature>